<feature type="non-terminal residue" evidence="1">
    <location>
        <position position="160"/>
    </location>
</feature>
<keyword evidence="2" id="KW-1185">Reference proteome</keyword>
<dbReference type="Proteomes" id="UP001186974">
    <property type="component" value="Unassembled WGS sequence"/>
</dbReference>
<evidence type="ECO:0000313" key="1">
    <source>
        <dbReference type="EMBL" id="KAK3063434.1"/>
    </source>
</evidence>
<protein>
    <submittedName>
        <fullName evidence="1">Uncharacterized protein</fullName>
    </submittedName>
</protein>
<proteinExistence type="predicted"/>
<comment type="caution">
    <text evidence="1">The sequence shown here is derived from an EMBL/GenBank/DDBJ whole genome shotgun (WGS) entry which is preliminary data.</text>
</comment>
<sequence length="160" mass="17642">MSSSSGEKPDLPHPDSSQDTSSLEDIEKDQEQAQLGSAPLPVNNAAVQPQDAVLALKKLDSNVKKKEDQEDPFAHLPDHEREILKKQLDVPDLKVGYLTLYRYATRYDIIFLSVSALMGIAAGAAMPLMTVVFGNLTGQFSGYFQGQMSYDEFVDQLNGY</sequence>
<reference evidence="1" key="1">
    <citation type="submission" date="2024-09" db="EMBL/GenBank/DDBJ databases">
        <title>Black Yeasts Isolated from many extreme environments.</title>
        <authorList>
            <person name="Coleine C."/>
            <person name="Stajich J.E."/>
            <person name="Selbmann L."/>
        </authorList>
    </citation>
    <scope>NUCLEOTIDE SEQUENCE</scope>
    <source>
        <strain evidence="1">CCFEE 5737</strain>
    </source>
</reference>
<evidence type="ECO:0000313" key="2">
    <source>
        <dbReference type="Proteomes" id="UP001186974"/>
    </source>
</evidence>
<organism evidence="1 2">
    <name type="scientific">Coniosporium uncinatum</name>
    <dbReference type="NCBI Taxonomy" id="93489"/>
    <lineage>
        <taxon>Eukaryota</taxon>
        <taxon>Fungi</taxon>
        <taxon>Dikarya</taxon>
        <taxon>Ascomycota</taxon>
        <taxon>Pezizomycotina</taxon>
        <taxon>Dothideomycetes</taxon>
        <taxon>Dothideomycetes incertae sedis</taxon>
        <taxon>Coniosporium</taxon>
    </lineage>
</organism>
<gene>
    <name evidence="1" type="ORF">LTS18_000387</name>
</gene>
<dbReference type="EMBL" id="JAWDJW010006848">
    <property type="protein sequence ID" value="KAK3063434.1"/>
    <property type="molecule type" value="Genomic_DNA"/>
</dbReference>
<accession>A0ACC3D8U3</accession>
<name>A0ACC3D8U3_9PEZI</name>